<reference evidence="2" key="1">
    <citation type="submission" date="2020-08" db="EMBL/GenBank/DDBJ databases">
        <title>Multicomponent nature underlies the extraordinary mechanical properties of spider dragline silk.</title>
        <authorList>
            <person name="Kono N."/>
            <person name="Nakamura H."/>
            <person name="Mori M."/>
            <person name="Yoshida Y."/>
            <person name="Ohtoshi R."/>
            <person name="Malay A.D."/>
            <person name="Moran D.A.P."/>
            <person name="Tomita M."/>
            <person name="Numata K."/>
            <person name="Arakawa K."/>
        </authorList>
    </citation>
    <scope>NUCLEOTIDE SEQUENCE</scope>
</reference>
<comment type="caution">
    <text evidence="2">The sequence shown here is derived from an EMBL/GenBank/DDBJ whole genome shotgun (WGS) entry which is preliminary data.</text>
</comment>
<name>A0A8X6UTN3_NEPPI</name>
<gene>
    <name evidence="2" type="ORF">NPIL_351841</name>
</gene>
<organism evidence="2 3">
    <name type="scientific">Nephila pilipes</name>
    <name type="common">Giant wood spider</name>
    <name type="synonym">Nephila maculata</name>
    <dbReference type="NCBI Taxonomy" id="299642"/>
    <lineage>
        <taxon>Eukaryota</taxon>
        <taxon>Metazoa</taxon>
        <taxon>Ecdysozoa</taxon>
        <taxon>Arthropoda</taxon>
        <taxon>Chelicerata</taxon>
        <taxon>Arachnida</taxon>
        <taxon>Araneae</taxon>
        <taxon>Araneomorphae</taxon>
        <taxon>Entelegynae</taxon>
        <taxon>Araneoidea</taxon>
        <taxon>Nephilidae</taxon>
        <taxon>Nephila</taxon>
    </lineage>
</organism>
<proteinExistence type="predicted"/>
<evidence type="ECO:0000313" key="3">
    <source>
        <dbReference type="Proteomes" id="UP000887013"/>
    </source>
</evidence>
<evidence type="ECO:0000256" key="1">
    <source>
        <dbReference type="SAM" id="MobiDB-lite"/>
    </source>
</evidence>
<sequence>MTENKRQTIVRQVPLCWSSIQLIWRRVGPQFASFATRRGVEARASMTYHLNAAVLLSSSALIHGKMAFAFHRLPTAVSDHMQRPSDESDLNSPPGRQCLDPKSNRGDAIAEVYTSITTLNTTTYELFNSELATLL</sequence>
<protein>
    <submittedName>
        <fullName evidence="2">Uncharacterized protein</fullName>
    </submittedName>
</protein>
<dbReference type="Proteomes" id="UP000887013">
    <property type="component" value="Unassembled WGS sequence"/>
</dbReference>
<keyword evidence="3" id="KW-1185">Reference proteome</keyword>
<accession>A0A8X6UTN3</accession>
<dbReference type="EMBL" id="BMAW01132115">
    <property type="protein sequence ID" value="GFU42106.1"/>
    <property type="molecule type" value="Genomic_DNA"/>
</dbReference>
<evidence type="ECO:0000313" key="2">
    <source>
        <dbReference type="EMBL" id="GFU42106.1"/>
    </source>
</evidence>
<dbReference type="AlphaFoldDB" id="A0A8X6UTN3"/>
<feature type="region of interest" description="Disordered" evidence="1">
    <location>
        <begin position="79"/>
        <end position="103"/>
    </location>
</feature>